<dbReference type="SUPFAM" id="SSF56112">
    <property type="entry name" value="Protein kinase-like (PK-like)"/>
    <property type="match status" value="1"/>
</dbReference>
<comment type="catalytic activity">
    <reaction evidence="8">
        <text>L-seryl-[protein] + ATP = O-phospho-L-seryl-[protein] + ADP + H(+)</text>
        <dbReference type="Rhea" id="RHEA:17989"/>
        <dbReference type="Rhea" id="RHEA-COMP:9863"/>
        <dbReference type="Rhea" id="RHEA-COMP:11604"/>
        <dbReference type="ChEBI" id="CHEBI:15378"/>
        <dbReference type="ChEBI" id="CHEBI:29999"/>
        <dbReference type="ChEBI" id="CHEBI:30616"/>
        <dbReference type="ChEBI" id="CHEBI:83421"/>
        <dbReference type="ChEBI" id="CHEBI:456216"/>
        <dbReference type="EC" id="2.7.11.1"/>
    </reaction>
</comment>
<evidence type="ECO:0000256" key="9">
    <source>
        <dbReference type="SAM" id="MobiDB-lite"/>
    </source>
</evidence>
<dbReference type="GO" id="GO:0005737">
    <property type="term" value="C:cytoplasm"/>
    <property type="evidence" value="ECO:0007669"/>
    <property type="project" value="TreeGrafter"/>
</dbReference>
<evidence type="ECO:0000256" key="5">
    <source>
        <dbReference type="ARBA" id="ARBA00022777"/>
    </source>
</evidence>
<dbReference type="Gene3D" id="1.10.510.10">
    <property type="entry name" value="Transferase(Phosphotransferase) domain 1"/>
    <property type="match status" value="2"/>
</dbReference>
<sequence>MKATEADDRVELEKYGFNILEFLGQENSSSVYKVSTHSNNQIYAVKVILPQNEQRRLNFPNLGGCLPKNIECEQFVKYYREVPLPNSYLVFMEYVEGCSALQMMRMLERPLNEREINAIVLLTLHALKNLHSLGVVHNDLKANNILLTKEGEIKLTDWELMNYITEKYELKGFKDESPHYRPPEYFESVDLNSSLYKAFRHNQHNKKLPHQTIVDGQIADQNDVQNNGQINGQNDDKENEVIVRNYSDKSDIWALGITMLEMKNSTPPNHDAGYVEVETLTLSCKPEAPTDSSRLFKRFIDKIFEKEPTARPSAAKLLEHRFVNQLTVEEAKEMVKEMAERYATYKIDQLSDKSEEDEEDEEEEEEFNEPFNIPATDFPALNLYDE</sequence>
<keyword evidence="4" id="KW-0547">Nucleotide-binding</keyword>
<evidence type="ECO:0000256" key="1">
    <source>
        <dbReference type="ARBA" id="ARBA00008874"/>
    </source>
</evidence>
<reference evidence="11" key="1">
    <citation type="submission" date="2016-10" db="EMBL/GenBank/DDBJ databases">
        <authorList>
            <person name="Benchimol M."/>
            <person name="Almeida L.G."/>
            <person name="Vasconcelos A.T."/>
            <person name="Perreira-Neves A."/>
            <person name="Rosa I.A."/>
            <person name="Tasca T."/>
            <person name="Bogo M.R."/>
            <person name="de Souza W."/>
        </authorList>
    </citation>
    <scope>NUCLEOTIDE SEQUENCE [LARGE SCALE GENOMIC DNA]</scope>
    <source>
        <strain evidence="11">K</strain>
    </source>
</reference>
<evidence type="ECO:0000259" key="10">
    <source>
        <dbReference type="PROSITE" id="PS50011"/>
    </source>
</evidence>
<dbReference type="InterPro" id="IPR008271">
    <property type="entry name" value="Ser/Thr_kinase_AS"/>
</dbReference>
<evidence type="ECO:0000256" key="8">
    <source>
        <dbReference type="ARBA" id="ARBA00048679"/>
    </source>
</evidence>
<evidence type="ECO:0000313" key="12">
    <source>
        <dbReference type="Proteomes" id="UP000179807"/>
    </source>
</evidence>
<dbReference type="EMBL" id="MLAK01000921">
    <property type="protein sequence ID" value="OHT01249.1"/>
    <property type="molecule type" value="Genomic_DNA"/>
</dbReference>
<evidence type="ECO:0000256" key="3">
    <source>
        <dbReference type="ARBA" id="ARBA00022679"/>
    </source>
</evidence>
<protein>
    <recommendedName>
        <fullName evidence="10">Protein kinase domain-containing protein</fullName>
    </recommendedName>
</protein>
<dbReference type="Proteomes" id="UP000179807">
    <property type="component" value="Unassembled WGS sequence"/>
</dbReference>
<feature type="compositionally biased region" description="Acidic residues" evidence="9">
    <location>
        <begin position="354"/>
        <end position="368"/>
    </location>
</feature>
<dbReference type="RefSeq" id="XP_068354385.1">
    <property type="nucleotide sequence ID" value="XM_068508254.1"/>
</dbReference>
<dbReference type="PANTHER" id="PTHR48012:SF10">
    <property type="entry name" value="FI20177P1"/>
    <property type="match status" value="1"/>
</dbReference>
<name>A0A1J4JQ57_9EUKA</name>
<dbReference type="AlphaFoldDB" id="A0A1J4JQ57"/>
<keyword evidence="5" id="KW-0418">Kinase</keyword>
<evidence type="ECO:0000256" key="2">
    <source>
        <dbReference type="ARBA" id="ARBA00022527"/>
    </source>
</evidence>
<dbReference type="InterPro" id="IPR050629">
    <property type="entry name" value="STE20/SPS1-PAK"/>
</dbReference>
<feature type="domain" description="Protein kinase" evidence="10">
    <location>
        <begin position="17"/>
        <end position="323"/>
    </location>
</feature>
<dbReference type="GeneID" id="94842958"/>
<dbReference type="InterPro" id="IPR000719">
    <property type="entry name" value="Prot_kinase_dom"/>
</dbReference>
<dbReference type="GO" id="GO:0005524">
    <property type="term" value="F:ATP binding"/>
    <property type="evidence" value="ECO:0007669"/>
    <property type="project" value="UniProtKB-KW"/>
</dbReference>
<comment type="similarity">
    <text evidence="1">Belongs to the protein kinase superfamily. STE Ser/Thr protein kinase family. STE20 subfamily.</text>
</comment>
<keyword evidence="3" id="KW-0808">Transferase</keyword>
<evidence type="ECO:0000313" key="11">
    <source>
        <dbReference type="EMBL" id="OHT01249.1"/>
    </source>
</evidence>
<evidence type="ECO:0000256" key="7">
    <source>
        <dbReference type="ARBA" id="ARBA00047899"/>
    </source>
</evidence>
<accession>A0A1J4JQ57</accession>
<comment type="catalytic activity">
    <reaction evidence="7">
        <text>L-threonyl-[protein] + ATP = O-phospho-L-threonyl-[protein] + ADP + H(+)</text>
        <dbReference type="Rhea" id="RHEA:46608"/>
        <dbReference type="Rhea" id="RHEA-COMP:11060"/>
        <dbReference type="Rhea" id="RHEA-COMP:11605"/>
        <dbReference type="ChEBI" id="CHEBI:15378"/>
        <dbReference type="ChEBI" id="CHEBI:30013"/>
        <dbReference type="ChEBI" id="CHEBI:30616"/>
        <dbReference type="ChEBI" id="CHEBI:61977"/>
        <dbReference type="ChEBI" id="CHEBI:456216"/>
        <dbReference type="EC" id="2.7.11.1"/>
    </reaction>
</comment>
<dbReference type="VEuPathDB" id="TrichDB:TRFO_31998"/>
<gene>
    <name evidence="11" type="ORF">TRFO_31998</name>
</gene>
<dbReference type="OrthoDB" id="4062651at2759"/>
<comment type="caution">
    <text evidence="11">The sequence shown here is derived from an EMBL/GenBank/DDBJ whole genome shotgun (WGS) entry which is preliminary data.</text>
</comment>
<dbReference type="PROSITE" id="PS50011">
    <property type="entry name" value="PROTEIN_KINASE_DOM"/>
    <property type="match status" value="1"/>
</dbReference>
<dbReference type="SMART" id="SM00220">
    <property type="entry name" value="S_TKc"/>
    <property type="match status" value="1"/>
</dbReference>
<keyword evidence="2" id="KW-0723">Serine/threonine-protein kinase</keyword>
<dbReference type="PANTHER" id="PTHR48012">
    <property type="entry name" value="STERILE20-LIKE KINASE, ISOFORM B-RELATED"/>
    <property type="match status" value="1"/>
</dbReference>
<proteinExistence type="inferred from homology"/>
<keyword evidence="6" id="KW-0067">ATP-binding</keyword>
<evidence type="ECO:0000256" key="4">
    <source>
        <dbReference type="ARBA" id="ARBA00022741"/>
    </source>
</evidence>
<dbReference type="Pfam" id="PF00069">
    <property type="entry name" value="Pkinase"/>
    <property type="match status" value="2"/>
</dbReference>
<organism evidence="11 12">
    <name type="scientific">Tritrichomonas foetus</name>
    <dbReference type="NCBI Taxonomy" id="1144522"/>
    <lineage>
        <taxon>Eukaryota</taxon>
        <taxon>Metamonada</taxon>
        <taxon>Parabasalia</taxon>
        <taxon>Tritrichomonadida</taxon>
        <taxon>Tritrichomonadidae</taxon>
        <taxon>Tritrichomonas</taxon>
    </lineage>
</organism>
<dbReference type="GO" id="GO:0004674">
    <property type="term" value="F:protein serine/threonine kinase activity"/>
    <property type="evidence" value="ECO:0007669"/>
    <property type="project" value="UniProtKB-KW"/>
</dbReference>
<keyword evidence="12" id="KW-1185">Reference proteome</keyword>
<feature type="region of interest" description="Disordered" evidence="9">
    <location>
        <begin position="346"/>
        <end position="386"/>
    </location>
</feature>
<dbReference type="InterPro" id="IPR011009">
    <property type="entry name" value="Kinase-like_dom_sf"/>
</dbReference>
<dbReference type="PROSITE" id="PS00108">
    <property type="entry name" value="PROTEIN_KINASE_ST"/>
    <property type="match status" value="1"/>
</dbReference>
<evidence type="ECO:0000256" key="6">
    <source>
        <dbReference type="ARBA" id="ARBA00022840"/>
    </source>
</evidence>